<proteinExistence type="predicted"/>
<sequence length="120" mass="13310">MSEVNETISQGQFGPWKMTPTMKAVHDYMKTRHTGVENRGGMWDIAAGTIRNKNQEITNSKHNAHFEALQRLADNGLVKTDMSGGGTLSGEADSAWIPVEGEKTPRQLYMEELERKFGGA</sequence>
<evidence type="ECO:0000313" key="1">
    <source>
        <dbReference type="EMBL" id="CAB4137895.1"/>
    </source>
</evidence>
<evidence type="ECO:0000313" key="2">
    <source>
        <dbReference type="EMBL" id="CAB4148153.1"/>
    </source>
</evidence>
<reference evidence="2" key="1">
    <citation type="submission" date="2020-04" db="EMBL/GenBank/DDBJ databases">
        <authorList>
            <person name="Chiriac C."/>
            <person name="Salcher M."/>
            <person name="Ghai R."/>
            <person name="Kavagutti S V."/>
        </authorList>
    </citation>
    <scope>NUCLEOTIDE SEQUENCE</scope>
</reference>
<organism evidence="2">
    <name type="scientific">uncultured Caudovirales phage</name>
    <dbReference type="NCBI Taxonomy" id="2100421"/>
    <lineage>
        <taxon>Viruses</taxon>
        <taxon>Duplodnaviria</taxon>
        <taxon>Heunggongvirae</taxon>
        <taxon>Uroviricota</taxon>
        <taxon>Caudoviricetes</taxon>
        <taxon>Peduoviridae</taxon>
        <taxon>Maltschvirus</taxon>
        <taxon>Maltschvirus maltsch</taxon>
    </lineage>
</organism>
<gene>
    <name evidence="1" type="ORF">UFOVP325_131</name>
    <name evidence="2" type="ORF">UFOVP430_126</name>
</gene>
<accession>A0A6J5MST3</accession>
<dbReference type="EMBL" id="LR796481">
    <property type="protein sequence ID" value="CAB4148153.1"/>
    <property type="molecule type" value="Genomic_DNA"/>
</dbReference>
<protein>
    <submittedName>
        <fullName evidence="2">Uncharacterized protein</fullName>
    </submittedName>
</protein>
<name>A0A6J5MST3_9CAUD</name>
<dbReference type="EMBL" id="LR796338">
    <property type="protein sequence ID" value="CAB4137895.1"/>
    <property type="molecule type" value="Genomic_DNA"/>
</dbReference>